<evidence type="ECO:0000256" key="8">
    <source>
        <dbReference type="SAM" id="Coils"/>
    </source>
</evidence>
<name>A0A927FA96_9BACT</name>
<dbReference type="InterPro" id="IPR013656">
    <property type="entry name" value="PAS_4"/>
</dbReference>
<evidence type="ECO:0000259" key="11">
    <source>
        <dbReference type="PROSITE" id="PS50113"/>
    </source>
</evidence>
<dbReference type="SUPFAM" id="SSF55785">
    <property type="entry name" value="PYP-like sensor domain (PAS domain)"/>
    <property type="match status" value="2"/>
</dbReference>
<sequence length="567" mass="63328">MPIPGADRNERILLRSLIDHLPDVVYVKDLQHRFVAANKAAAQLLGEESPENLIGKTDSDYFPKEMAEVYHGDERRLFETGCPLSSKEETGVDSRGEPFTYMVTKTPIYDPSGAIVGLAGIGRDLSEIQQQKRLVELEREQLQTVIDNIPDPIYFKDTNSRYLNGNKAFYRRRNANCIEEVVGKSDFDFYEPDAAQTRFNDEAAMFRDKRSITKEEHDRDFEGNPLVIRSTKTPILDPQTNEPVGMVGISRDITELRKAHDELKRKNERLVRQKRELAEALSLLQQTQTQLVHSEKMASLGVLTAGIAHEINNPINFVYAGVNSMSKDFEDVKAVVAQLQQLSQAKDPAAAIAALQRKREEVCFDEAFEALEETLSHIKLGATRITEIVAGLSKFSRLGKEDWLPTNLHEDIESVLVLLKNKYKTHVTIHRDFTPELPAIVCIPGKLNQAFMNLIANAVDAIEARGDKGTIRIVTRAQQETVSIRIADDGIGMSETISEKVFDPFFTTKGIGKGTGLGLSITYSIVQDHRGSLEVESAPGKGSAFTITLPIEQEQHRPRMGASQTKA</sequence>
<dbReference type="PROSITE" id="PS50113">
    <property type="entry name" value="PAC"/>
    <property type="match status" value="2"/>
</dbReference>
<keyword evidence="13" id="KW-1185">Reference proteome</keyword>
<evidence type="ECO:0000256" key="1">
    <source>
        <dbReference type="ARBA" id="ARBA00000085"/>
    </source>
</evidence>
<dbReference type="InterPro" id="IPR000700">
    <property type="entry name" value="PAS-assoc_C"/>
</dbReference>
<comment type="catalytic activity">
    <reaction evidence="1">
        <text>ATP + protein L-histidine = ADP + protein N-phospho-L-histidine.</text>
        <dbReference type="EC" id="2.7.13.3"/>
    </reaction>
</comment>
<dbReference type="Gene3D" id="3.30.565.10">
    <property type="entry name" value="Histidine kinase-like ATPase, C-terminal domain"/>
    <property type="match status" value="1"/>
</dbReference>
<comment type="caution">
    <text evidence="12">The sequence shown here is derived from an EMBL/GenBank/DDBJ whole genome shotgun (WGS) entry which is preliminary data.</text>
</comment>
<keyword evidence="3" id="KW-0808">Transferase</keyword>
<evidence type="ECO:0000259" key="9">
    <source>
        <dbReference type="PROSITE" id="PS50109"/>
    </source>
</evidence>
<gene>
    <name evidence="12" type="ORF">IEN85_17865</name>
</gene>
<accession>A0A927FA96</accession>
<evidence type="ECO:0000259" key="10">
    <source>
        <dbReference type="PROSITE" id="PS50112"/>
    </source>
</evidence>
<evidence type="ECO:0000256" key="6">
    <source>
        <dbReference type="ARBA" id="ARBA00022840"/>
    </source>
</evidence>
<dbReference type="AlphaFoldDB" id="A0A927FA96"/>
<dbReference type="Proteomes" id="UP000622317">
    <property type="component" value="Unassembled WGS sequence"/>
</dbReference>
<keyword evidence="5" id="KW-0418">Kinase</keyword>
<feature type="domain" description="PAC" evidence="11">
    <location>
        <begin position="212"/>
        <end position="265"/>
    </location>
</feature>
<dbReference type="EC" id="2.7.13.3" evidence="2"/>
<reference evidence="12" key="1">
    <citation type="submission" date="2020-09" db="EMBL/GenBank/DDBJ databases">
        <title>Pelagicoccus enzymogenes sp. nov. with an EPS production, isolated from marine sediment.</title>
        <authorList>
            <person name="Feng X."/>
        </authorList>
    </citation>
    <scope>NUCLEOTIDE SEQUENCE</scope>
    <source>
        <strain evidence="12">NFK12</strain>
    </source>
</reference>
<dbReference type="Gene3D" id="3.30.450.20">
    <property type="entry name" value="PAS domain"/>
    <property type="match status" value="2"/>
</dbReference>
<dbReference type="InterPro" id="IPR004358">
    <property type="entry name" value="Sig_transdc_His_kin-like_C"/>
</dbReference>
<dbReference type="GO" id="GO:0000155">
    <property type="term" value="F:phosphorelay sensor kinase activity"/>
    <property type="evidence" value="ECO:0007669"/>
    <property type="project" value="InterPro"/>
</dbReference>
<dbReference type="InterPro" id="IPR005467">
    <property type="entry name" value="His_kinase_dom"/>
</dbReference>
<proteinExistence type="predicted"/>
<feature type="domain" description="Histidine kinase" evidence="9">
    <location>
        <begin position="306"/>
        <end position="553"/>
    </location>
</feature>
<dbReference type="NCBIfam" id="TIGR00229">
    <property type="entry name" value="sensory_box"/>
    <property type="match status" value="2"/>
</dbReference>
<evidence type="ECO:0000256" key="3">
    <source>
        <dbReference type="ARBA" id="ARBA00022679"/>
    </source>
</evidence>
<dbReference type="PANTHER" id="PTHR43065:SF46">
    <property type="entry name" value="C4-DICARBOXYLATE TRANSPORT SENSOR PROTEIN DCTB"/>
    <property type="match status" value="1"/>
</dbReference>
<dbReference type="SUPFAM" id="SSF55874">
    <property type="entry name" value="ATPase domain of HSP90 chaperone/DNA topoisomerase II/histidine kinase"/>
    <property type="match status" value="1"/>
</dbReference>
<dbReference type="InterPro" id="IPR035965">
    <property type="entry name" value="PAS-like_dom_sf"/>
</dbReference>
<evidence type="ECO:0000256" key="4">
    <source>
        <dbReference type="ARBA" id="ARBA00022741"/>
    </source>
</evidence>
<evidence type="ECO:0000256" key="2">
    <source>
        <dbReference type="ARBA" id="ARBA00012438"/>
    </source>
</evidence>
<dbReference type="Pfam" id="PF02518">
    <property type="entry name" value="HATPase_c"/>
    <property type="match status" value="1"/>
</dbReference>
<keyword evidence="4" id="KW-0547">Nucleotide-binding</keyword>
<dbReference type="Gene3D" id="1.10.287.130">
    <property type="match status" value="1"/>
</dbReference>
<dbReference type="InterPro" id="IPR036890">
    <property type="entry name" value="HATPase_C_sf"/>
</dbReference>
<evidence type="ECO:0000256" key="7">
    <source>
        <dbReference type="ARBA" id="ARBA00023012"/>
    </source>
</evidence>
<dbReference type="Pfam" id="PF08448">
    <property type="entry name" value="PAS_4"/>
    <property type="match status" value="2"/>
</dbReference>
<dbReference type="RefSeq" id="WP_191618471.1">
    <property type="nucleotide sequence ID" value="NZ_JACYFG010000040.1"/>
</dbReference>
<dbReference type="PRINTS" id="PR00344">
    <property type="entry name" value="BCTRLSENSOR"/>
</dbReference>
<evidence type="ECO:0000313" key="12">
    <source>
        <dbReference type="EMBL" id="MBD5781373.1"/>
    </source>
</evidence>
<feature type="coiled-coil region" evidence="8">
    <location>
        <begin position="246"/>
        <end position="290"/>
    </location>
</feature>
<keyword evidence="8" id="KW-0175">Coiled coil</keyword>
<dbReference type="PROSITE" id="PS50112">
    <property type="entry name" value="PAS"/>
    <property type="match status" value="1"/>
</dbReference>
<protein>
    <recommendedName>
        <fullName evidence="2">histidine kinase</fullName>
        <ecNumber evidence="2">2.7.13.3</ecNumber>
    </recommendedName>
</protein>
<dbReference type="InterPro" id="IPR003594">
    <property type="entry name" value="HATPase_dom"/>
</dbReference>
<dbReference type="SMART" id="SM00387">
    <property type="entry name" value="HATPase_c"/>
    <property type="match status" value="1"/>
</dbReference>
<feature type="domain" description="PAS" evidence="10">
    <location>
        <begin position="10"/>
        <end position="51"/>
    </location>
</feature>
<dbReference type="CDD" id="cd00130">
    <property type="entry name" value="PAS"/>
    <property type="match status" value="1"/>
</dbReference>
<dbReference type="InterPro" id="IPR000014">
    <property type="entry name" value="PAS"/>
</dbReference>
<dbReference type="GO" id="GO:0005524">
    <property type="term" value="F:ATP binding"/>
    <property type="evidence" value="ECO:0007669"/>
    <property type="project" value="UniProtKB-KW"/>
</dbReference>
<dbReference type="PANTHER" id="PTHR43065">
    <property type="entry name" value="SENSOR HISTIDINE KINASE"/>
    <property type="match status" value="1"/>
</dbReference>
<feature type="domain" description="PAC" evidence="11">
    <location>
        <begin position="85"/>
        <end position="137"/>
    </location>
</feature>
<dbReference type="PROSITE" id="PS50109">
    <property type="entry name" value="HIS_KIN"/>
    <property type="match status" value="1"/>
</dbReference>
<dbReference type="InterPro" id="IPR036097">
    <property type="entry name" value="HisK_dim/P_sf"/>
</dbReference>
<keyword evidence="6" id="KW-0067">ATP-binding</keyword>
<organism evidence="12 13">
    <name type="scientific">Pelagicoccus enzymogenes</name>
    <dbReference type="NCBI Taxonomy" id="2773457"/>
    <lineage>
        <taxon>Bacteria</taxon>
        <taxon>Pseudomonadati</taxon>
        <taxon>Verrucomicrobiota</taxon>
        <taxon>Opitutia</taxon>
        <taxon>Puniceicoccales</taxon>
        <taxon>Pelagicoccaceae</taxon>
        <taxon>Pelagicoccus</taxon>
    </lineage>
</organism>
<dbReference type="SMART" id="SM00091">
    <property type="entry name" value="PAS"/>
    <property type="match status" value="2"/>
</dbReference>
<dbReference type="SUPFAM" id="SSF47384">
    <property type="entry name" value="Homodimeric domain of signal transducing histidine kinase"/>
    <property type="match status" value="1"/>
</dbReference>
<evidence type="ECO:0000313" key="13">
    <source>
        <dbReference type="Proteomes" id="UP000622317"/>
    </source>
</evidence>
<keyword evidence="7" id="KW-0902">Two-component regulatory system</keyword>
<evidence type="ECO:0000256" key="5">
    <source>
        <dbReference type="ARBA" id="ARBA00022777"/>
    </source>
</evidence>
<dbReference type="EMBL" id="JACYFG010000040">
    <property type="protein sequence ID" value="MBD5781373.1"/>
    <property type="molecule type" value="Genomic_DNA"/>
</dbReference>